<sequence length="98" mass="11157">MNEKLKEEAPSPENSLEQRYKELSDALIKALQPVFEDEVRVRKEIDSTLASTQNITEAEKIAAEKAIIEKHLFSTYKVIKEARKNLEALIDVKKEVSG</sequence>
<proteinExistence type="predicted"/>
<evidence type="ECO:0000313" key="1">
    <source>
        <dbReference type="EMBL" id="KKS45843.1"/>
    </source>
</evidence>
<evidence type="ECO:0000313" key="2">
    <source>
        <dbReference type="Proteomes" id="UP000034036"/>
    </source>
</evidence>
<organism evidence="1 2">
    <name type="scientific">Candidatus Giovannonibacteria bacterium GW2011_GWF2_42_19</name>
    <dbReference type="NCBI Taxonomy" id="1618659"/>
    <lineage>
        <taxon>Bacteria</taxon>
        <taxon>Candidatus Giovannoniibacteriota</taxon>
    </lineage>
</organism>
<accession>A0A0G1C880</accession>
<reference evidence="1 2" key="1">
    <citation type="journal article" date="2015" name="Nature">
        <title>rRNA introns, odd ribosomes, and small enigmatic genomes across a large radiation of phyla.</title>
        <authorList>
            <person name="Brown C.T."/>
            <person name="Hug L.A."/>
            <person name="Thomas B.C."/>
            <person name="Sharon I."/>
            <person name="Castelle C.J."/>
            <person name="Singh A."/>
            <person name="Wilkins M.J."/>
            <person name="Williams K.H."/>
            <person name="Banfield J.F."/>
        </authorList>
    </citation>
    <scope>NUCLEOTIDE SEQUENCE [LARGE SCALE GENOMIC DNA]</scope>
</reference>
<dbReference type="EMBL" id="LCDF01000039">
    <property type="protein sequence ID" value="KKS45843.1"/>
    <property type="molecule type" value="Genomic_DNA"/>
</dbReference>
<dbReference type="Proteomes" id="UP000034036">
    <property type="component" value="Unassembled WGS sequence"/>
</dbReference>
<protein>
    <submittedName>
        <fullName evidence="1">Uncharacterized protein</fullName>
    </submittedName>
</protein>
<gene>
    <name evidence="1" type="ORF">UV11_C0039G0022</name>
</gene>
<dbReference type="AlphaFoldDB" id="A0A0G1C880"/>
<name>A0A0G1C880_9BACT</name>
<comment type="caution">
    <text evidence="1">The sequence shown here is derived from an EMBL/GenBank/DDBJ whole genome shotgun (WGS) entry which is preliminary data.</text>
</comment>